<accession>A0ABW5TWK1</accession>
<evidence type="ECO:0000313" key="1">
    <source>
        <dbReference type="EMBL" id="MFD2732905.1"/>
    </source>
</evidence>
<dbReference type="RefSeq" id="WP_379047307.1">
    <property type="nucleotide sequence ID" value="NZ_JBHSKW010000065.1"/>
</dbReference>
<dbReference type="Pfam" id="PF09837">
    <property type="entry name" value="DUF2064"/>
    <property type="match status" value="1"/>
</dbReference>
<reference evidence="2" key="1">
    <citation type="journal article" date="2019" name="Int. J. Syst. Evol. Microbiol.">
        <title>The Global Catalogue of Microorganisms (GCM) 10K type strain sequencing project: providing services to taxonomists for standard genome sequencing and annotation.</title>
        <authorList>
            <consortium name="The Broad Institute Genomics Platform"/>
            <consortium name="The Broad Institute Genome Sequencing Center for Infectious Disease"/>
            <person name="Wu L."/>
            <person name="Ma J."/>
        </authorList>
    </citation>
    <scope>NUCLEOTIDE SEQUENCE [LARGE SCALE GENOMIC DNA]</scope>
    <source>
        <strain evidence="2">KCTC 42456</strain>
    </source>
</reference>
<dbReference type="SUPFAM" id="SSF53448">
    <property type="entry name" value="Nucleotide-diphospho-sugar transferases"/>
    <property type="match status" value="1"/>
</dbReference>
<gene>
    <name evidence="1" type="ORF">ACFSSE_14435</name>
</gene>
<keyword evidence="2" id="KW-1185">Reference proteome</keyword>
<dbReference type="InterPro" id="IPR018641">
    <property type="entry name" value="Trfase_1_rSAM/seldom-assoc"/>
</dbReference>
<name>A0ABW5TWK1_9SPHI</name>
<protein>
    <submittedName>
        <fullName evidence="1">DUF2064 domain-containing protein</fullName>
    </submittedName>
</protein>
<comment type="caution">
    <text evidence="1">The sequence shown here is derived from an EMBL/GenBank/DDBJ whole genome shotgun (WGS) entry which is preliminary data.</text>
</comment>
<sequence length="225" mass="25456">MKKTAIILFADLPGFEAKKKSLSNFSSQKATEKLSQTLTQHFYNLAKQSAAETFLIDTYHQKGKSFGERITNAFIDVYAKGYENVICIGNDCLDLSLELLQKSIVQVENNNVVLGPTFDGGAYLIGIPIANFDLIKFQNINWQNTTTFKNLQDLFYPDYVKLEVLVDVDYQHDFSFTKKDNPLLKVLLTVIKSFINSSNFSRKPLKAAFFHIDSAFLKGPPLFSI</sequence>
<organism evidence="1 2">
    <name type="scientific">Pedobacter alpinus</name>
    <dbReference type="NCBI Taxonomy" id="1590643"/>
    <lineage>
        <taxon>Bacteria</taxon>
        <taxon>Pseudomonadati</taxon>
        <taxon>Bacteroidota</taxon>
        <taxon>Sphingobacteriia</taxon>
        <taxon>Sphingobacteriales</taxon>
        <taxon>Sphingobacteriaceae</taxon>
        <taxon>Pedobacter</taxon>
    </lineage>
</organism>
<dbReference type="InterPro" id="IPR029044">
    <property type="entry name" value="Nucleotide-diphossugar_trans"/>
</dbReference>
<dbReference type="Gene3D" id="3.90.550.10">
    <property type="entry name" value="Spore Coat Polysaccharide Biosynthesis Protein SpsA, Chain A"/>
    <property type="match status" value="1"/>
</dbReference>
<dbReference type="EMBL" id="JBHULV010000049">
    <property type="protein sequence ID" value="MFD2732905.1"/>
    <property type="molecule type" value="Genomic_DNA"/>
</dbReference>
<dbReference type="PANTHER" id="PTHR36529">
    <property type="entry name" value="SLL1095 PROTEIN"/>
    <property type="match status" value="1"/>
</dbReference>
<evidence type="ECO:0000313" key="2">
    <source>
        <dbReference type="Proteomes" id="UP001597546"/>
    </source>
</evidence>
<dbReference type="Proteomes" id="UP001597546">
    <property type="component" value="Unassembled WGS sequence"/>
</dbReference>
<dbReference type="PANTHER" id="PTHR36529:SF1">
    <property type="entry name" value="GLYCOSYLTRANSFERASE"/>
    <property type="match status" value="1"/>
</dbReference>
<proteinExistence type="predicted"/>